<dbReference type="GO" id="GO:0004856">
    <property type="term" value="F:D-xylulokinase activity"/>
    <property type="evidence" value="ECO:0007669"/>
    <property type="project" value="UniProtKB-UniRule"/>
</dbReference>
<evidence type="ECO:0000256" key="7">
    <source>
        <dbReference type="ARBA" id="ARBA00023277"/>
    </source>
</evidence>
<keyword evidence="2 8" id="KW-0859">Xylose metabolism</keyword>
<dbReference type="NCBIfam" id="TIGR01312">
    <property type="entry name" value="XylB"/>
    <property type="match status" value="1"/>
</dbReference>
<dbReference type="InterPro" id="IPR050406">
    <property type="entry name" value="FGGY_Carb_Kinase"/>
</dbReference>
<evidence type="ECO:0000256" key="3">
    <source>
        <dbReference type="ARBA" id="ARBA00022679"/>
    </source>
</evidence>
<evidence type="ECO:0000256" key="1">
    <source>
        <dbReference type="ARBA" id="ARBA00009156"/>
    </source>
</evidence>
<dbReference type="PANTHER" id="PTHR43095">
    <property type="entry name" value="SUGAR KINASE"/>
    <property type="match status" value="1"/>
</dbReference>
<dbReference type="Pfam" id="PF00370">
    <property type="entry name" value="FGGY_N"/>
    <property type="match status" value="1"/>
</dbReference>
<protein>
    <recommendedName>
        <fullName evidence="8 10">Xylulose kinase</fullName>
        <shortName evidence="8 10">Xylulokinase</shortName>
        <ecNumber evidence="8 10">2.7.1.17</ecNumber>
    </recommendedName>
</protein>
<evidence type="ECO:0000256" key="6">
    <source>
        <dbReference type="ARBA" id="ARBA00022840"/>
    </source>
</evidence>
<dbReference type="InterPro" id="IPR043129">
    <property type="entry name" value="ATPase_NBD"/>
</dbReference>
<evidence type="ECO:0000259" key="11">
    <source>
        <dbReference type="Pfam" id="PF00370"/>
    </source>
</evidence>
<dbReference type="InterPro" id="IPR018484">
    <property type="entry name" value="FGGY_N"/>
</dbReference>
<keyword evidence="3 8" id="KW-0808">Transferase</keyword>
<dbReference type="CDD" id="cd07808">
    <property type="entry name" value="ASKHA_NBD_FGGY_EcXK-like"/>
    <property type="match status" value="1"/>
</dbReference>
<keyword evidence="6 8" id="KW-0067">ATP-binding</keyword>
<dbReference type="Pfam" id="PF02782">
    <property type="entry name" value="FGGY_C"/>
    <property type="match status" value="1"/>
</dbReference>
<dbReference type="Gene3D" id="3.30.420.40">
    <property type="match status" value="2"/>
</dbReference>
<comment type="function">
    <text evidence="8">Catalyzes the phosphorylation of D-xylulose to D-xylulose 5-phosphate.</text>
</comment>
<dbReference type="HAMAP" id="MF_02220">
    <property type="entry name" value="XylB"/>
    <property type="match status" value="1"/>
</dbReference>
<comment type="similarity">
    <text evidence="1 8 9">Belongs to the FGGY kinase family.</text>
</comment>
<comment type="catalytic activity">
    <reaction evidence="8 10">
        <text>D-xylulose + ATP = D-xylulose 5-phosphate + ADP + H(+)</text>
        <dbReference type="Rhea" id="RHEA:10964"/>
        <dbReference type="ChEBI" id="CHEBI:15378"/>
        <dbReference type="ChEBI" id="CHEBI:17140"/>
        <dbReference type="ChEBI" id="CHEBI:30616"/>
        <dbReference type="ChEBI" id="CHEBI:57737"/>
        <dbReference type="ChEBI" id="CHEBI:456216"/>
        <dbReference type="EC" id="2.7.1.17"/>
    </reaction>
</comment>
<dbReference type="AlphaFoldDB" id="A0A1B2EME0"/>
<evidence type="ECO:0000256" key="4">
    <source>
        <dbReference type="ARBA" id="ARBA00022741"/>
    </source>
</evidence>
<organism evidence="13">
    <name type="scientific">Microvirga ossetica</name>
    <dbReference type="NCBI Taxonomy" id="1882682"/>
    <lineage>
        <taxon>Bacteria</taxon>
        <taxon>Pseudomonadati</taxon>
        <taxon>Pseudomonadota</taxon>
        <taxon>Alphaproteobacteria</taxon>
        <taxon>Hyphomicrobiales</taxon>
        <taxon>Methylobacteriaceae</taxon>
        <taxon>Microvirga</taxon>
    </lineage>
</organism>
<proteinExistence type="inferred from homology"/>
<feature type="active site" description="Proton acceptor" evidence="8">
    <location>
        <position position="255"/>
    </location>
</feature>
<dbReference type="InterPro" id="IPR018483">
    <property type="entry name" value="Carb_kinase_FGGY_CS"/>
</dbReference>
<reference evidence="13" key="1">
    <citation type="submission" date="2016-07" db="EMBL/GenBank/DDBJ databases">
        <title>Microvirga ossetica sp. nov. a new species of rhizobia isolated from root nodules of the legume species Vicia alpestris Steven originated from North Ossetia region in the Caucasus.</title>
        <authorList>
            <person name="Safronova V.I."/>
            <person name="Kuznetsova I.G."/>
            <person name="Sazanova A.L."/>
            <person name="Belimov A."/>
            <person name="Andronov E."/>
            <person name="Osledkin Y.S."/>
            <person name="Onishchuk O.P."/>
            <person name="Kurchak O.N."/>
            <person name="Shaposhnikov A.I."/>
            <person name="Willems A."/>
            <person name="Tikhonovich I.A."/>
        </authorList>
    </citation>
    <scope>NUCLEOTIDE SEQUENCE [LARGE SCALE GENOMIC DNA]</scope>
    <source>
        <strain evidence="13">V5/3M</strain>
    </source>
</reference>
<name>A0A1B2EME0_9HYPH</name>
<dbReference type="SUPFAM" id="SSF53067">
    <property type="entry name" value="Actin-like ATPase domain"/>
    <property type="match status" value="2"/>
</dbReference>
<dbReference type="PROSITE" id="PS00445">
    <property type="entry name" value="FGGY_KINASES_2"/>
    <property type="match status" value="1"/>
</dbReference>
<evidence type="ECO:0000256" key="8">
    <source>
        <dbReference type="HAMAP-Rule" id="MF_02220"/>
    </source>
</evidence>
<dbReference type="PANTHER" id="PTHR43095:SF6">
    <property type="entry name" value="XYLULOSE KINASE"/>
    <property type="match status" value="1"/>
</dbReference>
<dbReference type="GO" id="GO:0005998">
    <property type="term" value="P:xylulose catabolic process"/>
    <property type="evidence" value="ECO:0007669"/>
    <property type="project" value="UniProtKB-UniRule"/>
</dbReference>
<evidence type="ECO:0000256" key="10">
    <source>
        <dbReference type="RuleBase" id="RU364073"/>
    </source>
</evidence>
<keyword evidence="4 8" id="KW-0547">Nucleotide-binding</keyword>
<dbReference type="GO" id="GO:0042732">
    <property type="term" value="P:D-xylose metabolic process"/>
    <property type="evidence" value="ECO:0007669"/>
    <property type="project" value="UniProtKB-KW"/>
</dbReference>
<feature type="binding site" evidence="8">
    <location>
        <begin position="98"/>
        <end position="99"/>
    </location>
    <ligand>
        <name>substrate</name>
    </ligand>
</feature>
<dbReference type="InterPro" id="IPR000577">
    <property type="entry name" value="Carb_kinase_FGGY"/>
</dbReference>
<evidence type="ECO:0000313" key="13">
    <source>
        <dbReference type="EMBL" id="ANY81145.1"/>
    </source>
</evidence>
<evidence type="ECO:0000256" key="9">
    <source>
        <dbReference type="RuleBase" id="RU003733"/>
    </source>
</evidence>
<gene>
    <name evidence="8 10" type="primary">xylB</name>
    <name evidence="13" type="ORF">BB934_25400</name>
</gene>
<dbReference type="PROSITE" id="PS00933">
    <property type="entry name" value="FGGY_KINASES_1"/>
    <property type="match status" value="1"/>
</dbReference>
<dbReference type="EMBL" id="CP016616">
    <property type="protein sequence ID" value="ANY81145.1"/>
    <property type="molecule type" value="Genomic_DNA"/>
</dbReference>
<dbReference type="PIRSF" id="PIRSF000538">
    <property type="entry name" value="GlpK"/>
    <property type="match status" value="1"/>
</dbReference>
<feature type="domain" description="Carbohydrate kinase FGGY N-terminal" evidence="11">
    <location>
        <begin position="21"/>
        <end position="262"/>
    </location>
</feature>
<sequence length="506" mass="54439">MLPFRVVLGRQQTGSLGVPHYLGIDVGTSAVKAVLVDDGQNAVAEADVPLKVSRPHDLWSEQDPEAWWQAVQRAVEQLRVTNASAFADIRGIGLSGQMHGAVLLDENEQPLRPAILWNDGRSFREAQELGAKHPDLSHAMGVIPMPGFTAPKLLWVARHEPEIFRAIRKVMLPKDYIRLKLTGAVVTEMSDAAGTWWLDEARRDWSDAALAATGLSRAHMPDLVEGSQPSGTVRGEIAQQWGLQGNVVVAGGGGDAAAGAVGLGAIEDGSAFISLGTSGQLFVTTREFSPAPEAVVHSFCHAVPGRWFQMAAMLNAASCLAWAANLLKRDIGELLRETEAAYRTPSSLLFLPFLAGERTPHNDPYARGVFFGLSPETQQTDLVQAVLEGVAFSFADAKQCLEQAGTPLAYAGMIGGGSRSVFWAKIFASVLNVPMVRYKGSDKGPAFGAARLARLAATGEAAEAVCTPPSILETVDPQPDLVELYRPRIDAFRSLYRALKPEFVRT</sequence>
<dbReference type="KEGG" id="moc:BB934_25400"/>
<keyword evidence="5 8" id="KW-0418">Kinase</keyword>
<evidence type="ECO:0000259" key="12">
    <source>
        <dbReference type="Pfam" id="PF02782"/>
    </source>
</evidence>
<dbReference type="InterPro" id="IPR018485">
    <property type="entry name" value="FGGY_C"/>
</dbReference>
<dbReference type="GO" id="GO:0005524">
    <property type="term" value="F:ATP binding"/>
    <property type="evidence" value="ECO:0007669"/>
    <property type="project" value="UniProtKB-UniRule"/>
</dbReference>
<evidence type="ECO:0000256" key="2">
    <source>
        <dbReference type="ARBA" id="ARBA00022629"/>
    </source>
</evidence>
<evidence type="ECO:0000256" key="5">
    <source>
        <dbReference type="ARBA" id="ARBA00022777"/>
    </source>
</evidence>
<dbReference type="InterPro" id="IPR006000">
    <property type="entry name" value="Xylulokinase"/>
</dbReference>
<feature type="domain" description="Carbohydrate kinase FGGY C-terminal" evidence="12">
    <location>
        <begin position="272"/>
        <end position="456"/>
    </location>
</feature>
<keyword evidence="7 8" id="KW-0119">Carbohydrate metabolism</keyword>
<accession>A0A1B2EME0</accession>
<feature type="site" description="Important for activity" evidence="8">
    <location>
        <position position="25"/>
    </location>
</feature>
<dbReference type="EC" id="2.7.1.17" evidence="8 10"/>